<dbReference type="InterPro" id="IPR016166">
    <property type="entry name" value="FAD-bd_PCMH"/>
</dbReference>
<proteinExistence type="inferred from homology"/>
<dbReference type="Gene3D" id="3.30.70.2190">
    <property type="match status" value="1"/>
</dbReference>
<dbReference type="InterPro" id="IPR036318">
    <property type="entry name" value="FAD-bd_PCMH-like_sf"/>
</dbReference>
<dbReference type="PANTHER" id="PTHR43716">
    <property type="entry name" value="D-2-HYDROXYGLUTARATE DEHYDROGENASE, MITOCHONDRIAL"/>
    <property type="match status" value="1"/>
</dbReference>
<dbReference type="Pfam" id="PF02913">
    <property type="entry name" value="FAD-oxidase_C"/>
    <property type="match status" value="1"/>
</dbReference>
<dbReference type="SUPFAM" id="SSF55103">
    <property type="entry name" value="FAD-linked oxidases, C-terminal domain"/>
    <property type="match status" value="1"/>
</dbReference>
<accession>A0ABW2B776</accession>
<evidence type="ECO:0000259" key="4">
    <source>
        <dbReference type="PROSITE" id="PS51387"/>
    </source>
</evidence>
<evidence type="ECO:0000313" key="6">
    <source>
        <dbReference type="Proteomes" id="UP001596353"/>
    </source>
</evidence>
<dbReference type="Gene3D" id="3.30.70.2740">
    <property type="match status" value="1"/>
</dbReference>
<dbReference type="Gene3D" id="1.10.45.10">
    <property type="entry name" value="Vanillyl-alcohol Oxidase, Chain A, domain 4"/>
    <property type="match status" value="1"/>
</dbReference>
<comment type="caution">
    <text evidence="5">The sequence shown here is derived from an EMBL/GenBank/DDBJ whole genome shotgun (WGS) entry which is preliminary data.</text>
</comment>
<evidence type="ECO:0000256" key="2">
    <source>
        <dbReference type="ARBA" id="ARBA00022630"/>
    </source>
</evidence>
<dbReference type="InterPro" id="IPR004113">
    <property type="entry name" value="FAD-bd_oxidored_4_C"/>
</dbReference>
<dbReference type="PANTHER" id="PTHR43716:SF2">
    <property type="entry name" value="BLL6224 PROTEIN"/>
    <property type="match status" value="1"/>
</dbReference>
<dbReference type="Gene3D" id="3.30.43.10">
    <property type="entry name" value="Uridine Diphospho-n-acetylenolpyruvylglucosamine Reductase, domain 2"/>
    <property type="match status" value="1"/>
</dbReference>
<gene>
    <name evidence="5" type="ORF">ACFQFQ_22365</name>
</gene>
<keyword evidence="2" id="KW-0285">Flavoprotein</keyword>
<dbReference type="InterPro" id="IPR006094">
    <property type="entry name" value="Oxid_FAD_bind_N"/>
</dbReference>
<dbReference type="Proteomes" id="UP001596353">
    <property type="component" value="Unassembled WGS sequence"/>
</dbReference>
<sequence length="496" mass="52472">MIAISDHKTGTRAPGAQQDDLLQKLGAICGKSNVLTGRQTSSYARDWRGQYPSHPLAVVRPGSTQEVSSILRLANEHGCPVVPLGGNTGLVGGTQTEGGLMVSLERMKRIRAIDPAGRTASVDAGVIVEEVNRAVERFGLRFPLAFGADGSAMIGGALSTNAGGANVLAFGMARALCLGLEVVLPDGRILDDMVALRKNNTGYDLKHLFIGAEGTLGLITGAVLTLTDLPTTYATALIGVNALDDGLKALGRLRRACGSQLEAFEVMPESYLKRLLGSQEAPNFPFPEVPVAAILVELASSSPVDCTPNDKGETPLIERLATELGDCIGTGVVTDAVIAHNAQQRAALWRLRDTAPELTKGLTPVVAADVSVPLDLIGEFEPSLQQSVRSMDPDALFWTVGHLGDGNLHIVVCTGDKSPEHMARVRNVIDETTMRFQGAFSAEHGVGIQKLESMSAFKSPVALDLMRGIKAVFDPNGIMNPGKVLPDRLPGAMHEK</sequence>
<evidence type="ECO:0000256" key="3">
    <source>
        <dbReference type="ARBA" id="ARBA00022827"/>
    </source>
</evidence>
<name>A0ABW2B776_9RHOB</name>
<dbReference type="Gene3D" id="3.30.465.10">
    <property type="match status" value="1"/>
</dbReference>
<evidence type="ECO:0000256" key="1">
    <source>
        <dbReference type="ARBA" id="ARBA00008000"/>
    </source>
</evidence>
<dbReference type="Pfam" id="PF01565">
    <property type="entry name" value="FAD_binding_4"/>
    <property type="match status" value="1"/>
</dbReference>
<dbReference type="InterPro" id="IPR016171">
    <property type="entry name" value="Vanillyl_alc_oxidase_C-sub2"/>
</dbReference>
<dbReference type="InterPro" id="IPR016169">
    <property type="entry name" value="FAD-bd_PCMH_sub2"/>
</dbReference>
<feature type="domain" description="FAD-binding PCMH-type" evidence="4">
    <location>
        <begin position="51"/>
        <end position="229"/>
    </location>
</feature>
<dbReference type="InterPro" id="IPR016167">
    <property type="entry name" value="FAD-bd_PCMH_sub1"/>
</dbReference>
<dbReference type="EMBL" id="JBHSWG010000003">
    <property type="protein sequence ID" value="MFC6761580.1"/>
    <property type="molecule type" value="Genomic_DNA"/>
</dbReference>
<keyword evidence="6" id="KW-1185">Reference proteome</keyword>
<evidence type="ECO:0000313" key="5">
    <source>
        <dbReference type="EMBL" id="MFC6761580.1"/>
    </source>
</evidence>
<keyword evidence="3" id="KW-0274">FAD</keyword>
<dbReference type="InterPro" id="IPR016164">
    <property type="entry name" value="FAD-linked_Oxase-like_C"/>
</dbReference>
<dbReference type="PROSITE" id="PS51387">
    <property type="entry name" value="FAD_PCMH"/>
    <property type="match status" value="1"/>
</dbReference>
<dbReference type="InterPro" id="IPR051264">
    <property type="entry name" value="FAD-oxidored/transferase_4"/>
</dbReference>
<reference evidence="6" key="1">
    <citation type="journal article" date="2019" name="Int. J. Syst. Evol. Microbiol.">
        <title>The Global Catalogue of Microorganisms (GCM) 10K type strain sequencing project: providing services to taxonomists for standard genome sequencing and annotation.</title>
        <authorList>
            <consortium name="The Broad Institute Genomics Platform"/>
            <consortium name="The Broad Institute Genome Sequencing Center for Infectious Disease"/>
            <person name="Wu L."/>
            <person name="Ma J."/>
        </authorList>
    </citation>
    <scope>NUCLEOTIDE SEQUENCE [LARGE SCALE GENOMIC DNA]</scope>
    <source>
        <strain evidence="6">CCUG 66188</strain>
    </source>
</reference>
<protein>
    <submittedName>
        <fullName evidence="5">FAD-binding oxidoreductase</fullName>
    </submittedName>
</protein>
<organism evidence="5 6">
    <name type="scientific">Sulfitobacter porphyrae</name>
    <dbReference type="NCBI Taxonomy" id="1246864"/>
    <lineage>
        <taxon>Bacteria</taxon>
        <taxon>Pseudomonadati</taxon>
        <taxon>Pseudomonadota</taxon>
        <taxon>Alphaproteobacteria</taxon>
        <taxon>Rhodobacterales</taxon>
        <taxon>Roseobacteraceae</taxon>
        <taxon>Sulfitobacter</taxon>
    </lineage>
</organism>
<comment type="similarity">
    <text evidence="1">Belongs to the FAD-binding oxidoreductase/transferase type 4 family.</text>
</comment>
<dbReference type="SUPFAM" id="SSF56176">
    <property type="entry name" value="FAD-binding/transporter-associated domain-like"/>
    <property type="match status" value="1"/>
</dbReference>